<sequence length="179" mass="18563">MTKLIRTLASAAVIGLFSAATAQAAEVKAGDLVIDQAWSRATPGGAKVAGGYLTITNKGAAADRLVSATADVSPRVEIHEMSMDGGVMKMRMLDKGLAIGPGKTVKLAPGGYHIMFQELKAPLKEGEKVPVTLQFEKAGSVQVTFDVQGVGAKAPGDTGGSMKRMDHGTMDHSGHGMKK</sequence>
<dbReference type="Gene3D" id="2.60.40.1890">
    <property type="entry name" value="PCu(A)C copper chaperone"/>
    <property type="match status" value="1"/>
</dbReference>
<dbReference type="OrthoDB" id="9796962at2"/>
<evidence type="ECO:0000256" key="2">
    <source>
        <dbReference type="SAM" id="SignalP"/>
    </source>
</evidence>
<feature type="region of interest" description="Disordered" evidence="1">
    <location>
        <begin position="154"/>
        <end position="179"/>
    </location>
</feature>
<organism evidence="3 4">
    <name type="scientific">Rhodopseudomonas palustris</name>
    <dbReference type="NCBI Taxonomy" id="1076"/>
    <lineage>
        <taxon>Bacteria</taxon>
        <taxon>Pseudomonadati</taxon>
        <taxon>Pseudomonadota</taxon>
        <taxon>Alphaproteobacteria</taxon>
        <taxon>Hyphomicrobiales</taxon>
        <taxon>Nitrobacteraceae</taxon>
        <taxon>Rhodopseudomonas</taxon>
    </lineage>
</organism>
<name>A0A418V2K6_RHOPL</name>
<keyword evidence="2" id="KW-0732">Signal</keyword>
<evidence type="ECO:0000256" key="1">
    <source>
        <dbReference type="SAM" id="MobiDB-lite"/>
    </source>
</evidence>
<dbReference type="SUPFAM" id="SSF110087">
    <property type="entry name" value="DR1885-like metal-binding protein"/>
    <property type="match status" value="1"/>
</dbReference>
<evidence type="ECO:0000313" key="3">
    <source>
        <dbReference type="EMBL" id="RJF70307.1"/>
    </source>
</evidence>
<dbReference type="RefSeq" id="WP_119857806.1">
    <property type="nucleotide sequence ID" value="NZ_QYYD01000018.1"/>
</dbReference>
<dbReference type="PANTHER" id="PTHR36302:SF1">
    <property type="entry name" value="COPPER CHAPERONE PCU(A)C"/>
    <property type="match status" value="1"/>
</dbReference>
<comment type="caution">
    <text evidence="3">The sequence shown here is derived from an EMBL/GenBank/DDBJ whole genome shotgun (WGS) entry which is preliminary data.</text>
</comment>
<feature type="chain" id="PRO_5019004298" evidence="2">
    <location>
        <begin position="25"/>
        <end position="179"/>
    </location>
</feature>
<evidence type="ECO:0000313" key="4">
    <source>
        <dbReference type="Proteomes" id="UP000285523"/>
    </source>
</evidence>
<dbReference type="InterPro" id="IPR058248">
    <property type="entry name" value="Lxx211020-like"/>
</dbReference>
<reference evidence="3 4" key="1">
    <citation type="submission" date="2018-09" db="EMBL/GenBank/DDBJ databases">
        <title>Draft genome sequence of Rhodopseudomonas palustris 2.1.18.</title>
        <authorList>
            <person name="Robertson S.L."/>
            <person name="Meyer T.E."/>
            <person name="Kyndt J.A."/>
        </authorList>
    </citation>
    <scope>NUCLEOTIDE SEQUENCE [LARGE SCALE GENOMIC DNA]</scope>
    <source>
        <strain evidence="3 4">2.1.18</strain>
    </source>
</reference>
<gene>
    <name evidence="3" type="ORF">D4Q52_17240</name>
</gene>
<protein>
    <submittedName>
        <fullName evidence="3">Copper chaperone PCu(A)C</fullName>
    </submittedName>
</protein>
<dbReference type="PANTHER" id="PTHR36302">
    <property type="entry name" value="BLR7088 PROTEIN"/>
    <property type="match status" value="1"/>
</dbReference>
<accession>A0A418V2K6</accession>
<dbReference type="Pfam" id="PF04314">
    <property type="entry name" value="PCuAC"/>
    <property type="match status" value="1"/>
</dbReference>
<feature type="compositionally biased region" description="Basic and acidic residues" evidence="1">
    <location>
        <begin position="163"/>
        <end position="179"/>
    </location>
</feature>
<dbReference type="EMBL" id="QYYD01000018">
    <property type="protein sequence ID" value="RJF70307.1"/>
    <property type="molecule type" value="Genomic_DNA"/>
</dbReference>
<feature type="signal peptide" evidence="2">
    <location>
        <begin position="1"/>
        <end position="24"/>
    </location>
</feature>
<dbReference type="AlphaFoldDB" id="A0A418V2K6"/>
<dbReference type="InterPro" id="IPR036182">
    <property type="entry name" value="PCuAC_sf"/>
</dbReference>
<dbReference type="Proteomes" id="UP000285523">
    <property type="component" value="Unassembled WGS sequence"/>
</dbReference>
<proteinExistence type="predicted"/>
<dbReference type="InterPro" id="IPR007410">
    <property type="entry name" value="LpqE-like"/>
</dbReference>